<dbReference type="AlphaFoldDB" id="A0A161KBM5"/>
<protein>
    <recommendedName>
        <fullName evidence="3">Paraquat-inducible protein A</fullName>
    </recommendedName>
</protein>
<keyword evidence="1" id="KW-0472">Membrane</keyword>
<feature type="transmembrane region" description="Helical" evidence="1">
    <location>
        <begin position="120"/>
        <end position="140"/>
    </location>
</feature>
<reference evidence="2" key="1">
    <citation type="submission" date="2015-10" db="EMBL/GenBank/DDBJ databases">
        <authorList>
            <person name="Gilbert D.G."/>
        </authorList>
    </citation>
    <scope>NUCLEOTIDE SEQUENCE</scope>
</reference>
<accession>A0A161KBM5</accession>
<evidence type="ECO:0000313" key="2">
    <source>
        <dbReference type="EMBL" id="CUS40232.1"/>
    </source>
</evidence>
<organism evidence="2">
    <name type="scientific">hydrothermal vent metagenome</name>
    <dbReference type="NCBI Taxonomy" id="652676"/>
    <lineage>
        <taxon>unclassified sequences</taxon>
        <taxon>metagenomes</taxon>
        <taxon>ecological metagenomes</taxon>
    </lineage>
</organism>
<dbReference type="Pfam" id="PF04403">
    <property type="entry name" value="PqiA"/>
    <property type="match status" value="1"/>
</dbReference>
<feature type="transmembrane region" description="Helical" evidence="1">
    <location>
        <begin position="12"/>
        <end position="30"/>
    </location>
</feature>
<proteinExistence type="predicted"/>
<evidence type="ECO:0000256" key="1">
    <source>
        <dbReference type="SAM" id="Phobius"/>
    </source>
</evidence>
<dbReference type="InterPro" id="IPR007498">
    <property type="entry name" value="PqiA-like"/>
</dbReference>
<keyword evidence="1" id="KW-0812">Transmembrane</keyword>
<sequence>MSRLLSSWGQSSWPQRLGLLLAVISYGILYPGVTEPIMTITATASLFGMKAQLFHETRSIWETVETLHKLGYTGVAVLIVSFSIVIPVTKGLTILFTWVYPTERRWRFVAAISKWSMADVFVVAILVAFFTAQSTAQVTAELLHGFYWFAGFCLLSIVSGQLLALSKLQSVSSR</sequence>
<keyword evidence="1" id="KW-1133">Transmembrane helix</keyword>
<evidence type="ECO:0008006" key="3">
    <source>
        <dbReference type="Google" id="ProtNLM"/>
    </source>
</evidence>
<feature type="transmembrane region" description="Helical" evidence="1">
    <location>
        <begin position="146"/>
        <end position="165"/>
    </location>
</feature>
<gene>
    <name evidence="2" type="ORF">MGWOODY_Tha923</name>
</gene>
<name>A0A161KBM5_9ZZZZ</name>
<dbReference type="EMBL" id="CZQC01000005">
    <property type="protein sequence ID" value="CUS40232.1"/>
    <property type="molecule type" value="Genomic_DNA"/>
</dbReference>
<feature type="transmembrane region" description="Helical" evidence="1">
    <location>
        <begin position="75"/>
        <end position="100"/>
    </location>
</feature>